<dbReference type="EMBL" id="MU007028">
    <property type="protein sequence ID" value="KAF2432066.1"/>
    <property type="molecule type" value="Genomic_DNA"/>
</dbReference>
<reference evidence="2" key="1">
    <citation type="journal article" date="2020" name="Stud. Mycol.">
        <title>101 Dothideomycetes genomes: a test case for predicting lifestyles and emergence of pathogens.</title>
        <authorList>
            <person name="Haridas S."/>
            <person name="Albert R."/>
            <person name="Binder M."/>
            <person name="Bloem J."/>
            <person name="Labutti K."/>
            <person name="Salamov A."/>
            <person name="Andreopoulos B."/>
            <person name="Baker S."/>
            <person name="Barry K."/>
            <person name="Bills G."/>
            <person name="Bluhm B."/>
            <person name="Cannon C."/>
            <person name="Castanera R."/>
            <person name="Culley D."/>
            <person name="Daum C."/>
            <person name="Ezra D."/>
            <person name="Gonzalez J."/>
            <person name="Henrissat B."/>
            <person name="Kuo A."/>
            <person name="Liang C."/>
            <person name="Lipzen A."/>
            <person name="Lutzoni F."/>
            <person name="Magnuson J."/>
            <person name="Mondo S."/>
            <person name="Nolan M."/>
            <person name="Ohm R."/>
            <person name="Pangilinan J."/>
            <person name="Park H.-J."/>
            <person name="Ramirez L."/>
            <person name="Alfaro M."/>
            <person name="Sun H."/>
            <person name="Tritt A."/>
            <person name="Yoshinaga Y."/>
            <person name="Zwiers L.-H."/>
            <person name="Turgeon B."/>
            <person name="Goodwin S."/>
            <person name="Spatafora J."/>
            <person name="Crous P."/>
            <person name="Grigoriev I."/>
        </authorList>
    </citation>
    <scope>NUCLEOTIDE SEQUENCE</scope>
    <source>
        <strain evidence="2">CBS 130266</strain>
    </source>
</reference>
<proteinExistence type="predicted"/>
<evidence type="ECO:0000256" key="1">
    <source>
        <dbReference type="SAM" id="MobiDB-lite"/>
    </source>
</evidence>
<evidence type="ECO:0000313" key="3">
    <source>
        <dbReference type="Proteomes" id="UP000800235"/>
    </source>
</evidence>
<feature type="compositionally biased region" description="Basic and acidic residues" evidence="1">
    <location>
        <begin position="219"/>
        <end position="231"/>
    </location>
</feature>
<gene>
    <name evidence="2" type="ORF">EJ08DRAFT_695865</name>
</gene>
<name>A0A9P4U042_9PEZI</name>
<feature type="compositionally biased region" description="Polar residues" evidence="1">
    <location>
        <begin position="206"/>
        <end position="218"/>
    </location>
</feature>
<dbReference type="AlphaFoldDB" id="A0A9P4U042"/>
<keyword evidence="3" id="KW-1185">Reference proteome</keyword>
<feature type="region of interest" description="Disordered" evidence="1">
    <location>
        <begin position="1"/>
        <end position="86"/>
    </location>
</feature>
<dbReference type="Proteomes" id="UP000800235">
    <property type="component" value="Unassembled WGS sequence"/>
</dbReference>
<protein>
    <submittedName>
        <fullName evidence="2">Uncharacterized protein</fullName>
    </submittedName>
</protein>
<feature type="compositionally biased region" description="Polar residues" evidence="1">
    <location>
        <begin position="67"/>
        <end position="79"/>
    </location>
</feature>
<organism evidence="2 3">
    <name type="scientific">Tothia fuscella</name>
    <dbReference type="NCBI Taxonomy" id="1048955"/>
    <lineage>
        <taxon>Eukaryota</taxon>
        <taxon>Fungi</taxon>
        <taxon>Dikarya</taxon>
        <taxon>Ascomycota</taxon>
        <taxon>Pezizomycotina</taxon>
        <taxon>Dothideomycetes</taxon>
        <taxon>Pleosporomycetidae</taxon>
        <taxon>Venturiales</taxon>
        <taxon>Cylindrosympodiaceae</taxon>
        <taxon>Tothia</taxon>
    </lineage>
</organism>
<feature type="region of interest" description="Disordered" evidence="1">
    <location>
        <begin position="184"/>
        <end position="266"/>
    </location>
</feature>
<comment type="caution">
    <text evidence="2">The sequence shown here is derived from an EMBL/GenBank/DDBJ whole genome shotgun (WGS) entry which is preliminary data.</text>
</comment>
<sequence length="266" mass="29879">MSVRNMPLKRKRTTSSSLFDNDEPTDPPSKRARVSPQPEPKSVTPVDQRQQQDDDQENSAGEEVPSAPNTASDSSSVSLVTDGRRPSFLAPINASAEYMIRREYIGLQNAKEVKDARKGHQSKGKDPHKVWEFISMSEDGCTLTFKHKTLAAVIQQVEFNPPDWNDQKEAKKWKDQRGNFRYYEAGKVSTKSTTAGEEEKEAENRPSFTAKKNATTAQSEKEGKEDNDPKENIFAPYSDEEIFAAAGDESELSDEDEDEDVDRERG</sequence>
<feature type="compositionally biased region" description="Acidic residues" evidence="1">
    <location>
        <begin position="238"/>
        <end position="266"/>
    </location>
</feature>
<evidence type="ECO:0000313" key="2">
    <source>
        <dbReference type="EMBL" id="KAF2432066.1"/>
    </source>
</evidence>
<accession>A0A9P4U042</accession>